<dbReference type="SUPFAM" id="SSF56059">
    <property type="entry name" value="Glutathione synthetase ATP-binding domain-like"/>
    <property type="match status" value="1"/>
</dbReference>
<accession>A0ABT2SZJ4</accession>
<feature type="domain" description="ATP-grasp" evidence="5">
    <location>
        <begin position="118"/>
        <end position="310"/>
    </location>
</feature>
<keyword evidence="1" id="KW-0436">Ligase</keyword>
<evidence type="ECO:0000256" key="4">
    <source>
        <dbReference type="PROSITE-ProRule" id="PRU00409"/>
    </source>
</evidence>
<keyword evidence="3 4" id="KW-0067">ATP-binding</keyword>
<name>A0ABT2SZJ4_9FIRM</name>
<keyword evidence="2 4" id="KW-0547">Nucleotide-binding</keyword>
<gene>
    <name evidence="6" type="ORF">OCV77_01245</name>
</gene>
<dbReference type="Gene3D" id="3.30.470.20">
    <property type="entry name" value="ATP-grasp fold, B domain"/>
    <property type="match status" value="1"/>
</dbReference>
<dbReference type="PANTHER" id="PTHR43585">
    <property type="entry name" value="FUMIPYRROLE BIOSYNTHESIS PROTEIN C"/>
    <property type="match status" value="1"/>
</dbReference>
<evidence type="ECO:0000313" key="6">
    <source>
        <dbReference type="EMBL" id="MCU6743142.1"/>
    </source>
</evidence>
<dbReference type="EMBL" id="JAOQKJ010000001">
    <property type="protein sequence ID" value="MCU6743142.1"/>
    <property type="molecule type" value="Genomic_DNA"/>
</dbReference>
<evidence type="ECO:0000256" key="1">
    <source>
        <dbReference type="ARBA" id="ARBA00022598"/>
    </source>
</evidence>
<evidence type="ECO:0000259" key="5">
    <source>
        <dbReference type="PROSITE" id="PS50975"/>
    </source>
</evidence>
<evidence type="ECO:0000313" key="7">
    <source>
        <dbReference type="Proteomes" id="UP001652432"/>
    </source>
</evidence>
<sequence>MNGGTQKKAIIIGASEEALHTIEKAHENGLFVTALDGNPAASGLAAADKALVVDISDERVTIEAVRKEDPDFVLTVPIGRYLTTIGMVNDTLQLPGISREMAEKCTDKWLFHETLVQKGLRNCHCYPASKIKEKRDTGSVAFREEIPEDKLTFPAILKPRFGSGSRGIHMLFSKEDLERGLSEIGEEDYILEECIAGEEYGIDGAVIGGKFHLILLRKKKNTPFPARQAVAYFSILPEDPFYGQAREYMEAVIEAMGLDECLLHADLIQGENGPFVIELSARPSGHNLHNLFTPLCTGIDEAEEYIRYRMGRSYSFAPKETKAMMIHYFDMEGKVDRIPDRTEMEQILQQEDADILLKEYVCHIHKGDVLQPVSDGHSVMGRGYFILENRGGAVKENIWKETEEGMQEEKFLRAAEIVKSAFF</sequence>
<comment type="caution">
    <text evidence="6">The sequence shown here is derived from an EMBL/GenBank/DDBJ whole genome shotgun (WGS) entry which is preliminary data.</text>
</comment>
<evidence type="ECO:0000256" key="2">
    <source>
        <dbReference type="ARBA" id="ARBA00022741"/>
    </source>
</evidence>
<reference evidence="6 7" key="1">
    <citation type="journal article" date="2021" name="ISME Commun">
        <title>Automated analysis of genomic sequences facilitates high-throughput and comprehensive description of bacteria.</title>
        <authorList>
            <person name="Hitch T.C.A."/>
        </authorList>
    </citation>
    <scope>NUCLEOTIDE SEQUENCE [LARGE SCALE GENOMIC DNA]</scope>
    <source>
        <strain evidence="6 7">Sanger_18</strain>
    </source>
</reference>
<keyword evidence="7" id="KW-1185">Reference proteome</keyword>
<proteinExistence type="predicted"/>
<dbReference type="PANTHER" id="PTHR43585:SF2">
    <property type="entry name" value="ATP-GRASP ENZYME FSQD"/>
    <property type="match status" value="1"/>
</dbReference>
<organism evidence="6 7">
    <name type="scientific">Suilimivivens aceti</name>
    <dbReference type="NCBI Taxonomy" id="2981774"/>
    <lineage>
        <taxon>Bacteria</taxon>
        <taxon>Bacillati</taxon>
        <taxon>Bacillota</taxon>
        <taxon>Clostridia</taxon>
        <taxon>Lachnospirales</taxon>
        <taxon>Lachnospiraceae</taxon>
        <taxon>Suilimivivens</taxon>
    </lineage>
</organism>
<dbReference type="PROSITE" id="PS50975">
    <property type="entry name" value="ATP_GRASP"/>
    <property type="match status" value="1"/>
</dbReference>
<dbReference type="RefSeq" id="WP_262572581.1">
    <property type="nucleotide sequence ID" value="NZ_JAOQKJ010000001.1"/>
</dbReference>
<evidence type="ECO:0000256" key="3">
    <source>
        <dbReference type="ARBA" id="ARBA00022840"/>
    </source>
</evidence>
<dbReference type="InterPro" id="IPR052032">
    <property type="entry name" value="ATP-dep_AA_Ligase"/>
</dbReference>
<protein>
    <submittedName>
        <fullName evidence="6">ATP-grasp domain-containing protein</fullName>
    </submittedName>
</protein>
<dbReference type="Pfam" id="PF13535">
    <property type="entry name" value="ATP-grasp_4"/>
    <property type="match status" value="1"/>
</dbReference>
<dbReference type="Gene3D" id="3.40.50.20">
    <property type="match status" value="1"/>
</dbReference>
<dbReference type="InterPro" id="IPR011761">
    <property type="entry name" value="ATP-grasp"/>
</dbReference>
<dbReference type="Proteomes" id="UP001652432">
    <property type="component" value="Unassembled WGS sequence"/>
</dbReference>